<dbReference type="EMBL" id="CP076361">
    <property type="protein sequence ID" value="QWK91356.1"/>
    <property type="molecule type" value="Genomic_DNA"/>
</dbReference>
<keyword evidence="1" id="KW-1133">Transmembrane helix</keyword>
<feature type="transmembrane region" description="Helical" evidence="1">
    <location>
        <begin position="18"/>
        <end position="39"/>
    </location>
</feature>
<evidence type="ECO:0000256" key="1">
    <source>
        <dbReference type="SAM" id="Phobius"/>
    </source>
</evidence>
<evidence type="ECO:0000313" key="3">
    <source>
        <dbReference type="Proteomes" id="UP000679352"/>
    </source>
</evidence>
<dbReference type="Proteomes" id="UP000679352">
    <property type="component" value="Chromosome"/>
</dbReference>
<dbReference type="Pfam" id="PF13801">
    <property type="entry name" value="Metal_resist"/>
    <property type="match status" value="1"/>
</dbReference>
<dbReference type="RefSeq" id="WP_215503547.1">
    <property type="nucleotide sequence ID" value="NZ_CP076361.1"/>
</dbReference>
<gene>
    <name evidence="2" type="ORF">KM031_05560</name>
</gene>
<keyword evidence="1" id="KW-0472">Membrane</keyword>
<accession>A0A975S2F8</accession>
<dbReference type="AlphaFoldDB" id="A0A975S2F8"/>
<evidence type="ECO:0000313" key="2">
    <source>
        <dbReference type="EMBL" id="QWK91356.1"/>
    </source>
</evidence>
<keyword evidence="3" id="KW-1185">Reference proteome</keyword>
<reference evidence="2" key="1">
    <citation type="submission" date="2021-06" db="EMBL/GenBank/DDBJ databases">
        <title>Direct submission.</title>
        <authorList>
            <person name="Lee C.-S."/>
            <person name="Jin L."/>
        </authorList>
    </citation>
    <scope>NUCLEOTIDE SEQUENCE</scope>
    <source>
        <strain evidence="2">Con5</strain>
    </source>
</reference>
<protein>
    <submittedName>
        <fullName evidence="2">Periplasmic heavy metal sensor</fullName>
    </submittedName>
</protein>
<name>A0A975S2F8_9RHOB</name>
<dbReference type="KEGG" id="gfu:KM031_05560"/>
<sequence>MAETPNPPGRPVARGWRIAFFASLALNLLILGVVGGALIKGPPHMRPDMVRDLGFGPFTEALDEGDRAALRKAFKDRAPDLRAARHTMRADFEALLAALRADPFDPAALEAALARQSVRSAERLALGQQLLRDRLAEMTVDARRAFADRLEASLTRRKHKP</sequence>
<proteinExistence type="predicted"/>
<organism evidence="2 3">
    <name type="scientific">Gemmobacter fulvus</name>
    <dbReference type="NCBI Taxonomy" id="2840474"/>
    <lineage>
        <taxon>Bacteria</taxon>
        <taxon>Pseudomonadati</taxon>
        <taxon>Pseudomonadota</taxon>
        <taxon>Alphaproteobacteria</taxon>
        <taxon>Rhodobacterales</taxon>
        <taxon>Paracoccaceae</taxon>
        <taxon>Gemmobacter</taxon>
    </lineage>
</organism>
<dbReference type="InterPro" id="IPR025961">
    <property type="entry name" value="Metal_resist"/>
</dbReference>
<keyword evidence="1" id="KW-0812">Transmembrane</keyword>